<name>A0A3S9H7E0_9LACT</name>
<dbReference type="OrthoDB" id="9812484at2"/>
<accession>A0A3S9H7E0</accession>
<evidence type="ECO:0000256" key="2">
    <source>
        <dbReference type="PROSITE-ProRule" id="PRU00335"/>
    </source>
</evidence>
<dbReference type="AlphaFoldDB" id="A0A3S9H7E0"/>
<evidence type="ECO:0000259" key="3">
    <source>
        <dbReference type="PROSITE" id="PS50977"/>
    </source>
</evidence>
<dbReference type="PANTHER" id="PTHR43479">
    <property type="entry name" value="ACREF/ENVCD OPERON REPRESSOR-RELATED"/>
    <property type="match status" value="1"/>
</dbReference>
<dbReference type="PROSITE" id="PS50977">
    <property type="entry name" value="HTH_TETR_2"/>
    <property type="match status" value="1"/>
</dbReference>
<feature type="domain" description="HTH tetR-type" evidence="3">
    <location>
        <begin position="11"/>
        <end position="71"/>
    </location>
</feature>
<dbReference type="InterPro" id="IPR050624">
    <property type="entry name" value="HTH-type_Tx_Regulator"/>
</dbReference>
<dbReference type="InterPro" id="IPR001647">
    <property type="entry name" value="HTH_TetR"/>
</dbReference>
<organism evidence="4 5">
    <name type="scientific">Jeotgalibaca ciconiae</name>
    <dbReference type="NCBI Taxonomy" id="2496265"/>
    <lineage>
        <taxon>Bacteria</taxon>
        <taxon>Bacillati</taxon>
        <taxon>Bacillota</taxon>
        <taxon>Bacilli</taxon>
        <taxon>Lactobacillales</taxon>
        <taxon>Carnobacteriaceae</taxon>
        <taxon>Jeotgalibaca</taxon>
    </lineage>
</organism>
<dbReference type="Gene3D" id="1.10.357.10">
    <property type="entry name" value="Tetracycline Repressor, domain 2"/>
    <property type="match status" value="1"/>
</dbReference>
<dbReference type="InterPro" id="IPR009057">
    <property type="entry name" value="Homeodomain-like_sf"/>
</dbReference>
<evidence type="ECO:0000313" key="4">
    <source>
        <dbReference type="EMBL" id="AZP03270.1"/>
    </source>
</evidence>
<reference evidence="5" key="1">
    <citation type="submission" date="2018-12" db="EMBL/GenBank/DDBJ databases">
        <title>Complete genome sequencing of Jeotgalibaca sp. H21T32.</title>
        <authorList>
            <person name="Bae J.-W."/>
            <person name="Lee S.-Y."/>
        </authorList>
    </citation>
    <scope>NUCLEOTIDE SEQUENCE [LARGE SCALE GENOMIC DNA]</scope>
    <source>
        <strain evidence="5">H21T32</strain>
    </source>
</reference>
<dbReference type="PANTHER" id="PTHR43479:SF11">
    <property type="entry name" value="ACREF_ENVCD OPERON REPRESSOR-RELATED"/>
    <property type="match status" value="1"/>
</dbReference>
<dbReference type="Pfam" id="PF00440">
    <property type="entry name" value="TetR_N"/>
    <property type="match status" value="1"/>
</dbReference>
<feature type="DNA-binding region" description="H-T-H motif" evidence="2">
    <location>
        <begin position="34"/>
        <end position="53"/>
    </location>
</feature>
<dbReference type="GO" id="GO:0003677">
    <property type="term" value="F:DNA binding"/>
    <property type="evidence" value="ECO:0007669"/>
    <property type="project" value="UniProtKB-UniRule"/>
</dbReference>
<sequence>MPKKTFFNLPEDKRERLLNAAYVEFSRIPLEEVSINVIIQHSDISRGSFYQYFEDKDDLYFYCLSLLKKDQNEGIINCFKKADGDLFESLKDTFKFLYEYYLNGEYKDFYHHFFVNMSYKRSRNIFEKDSQNDKNQKHMKKFAKILEIVDQSNLNFTSEEELNEFLQYIFQMIHWTLSKVFLQNLSEEEAFRIINSRLSWMENGIRKKENN</sequence>
<dbReference type="EMBL" id="CP034465">
    <property type="protein sequence ID" value="AZP03270.1"/>
    <property type="molecule type" value="Genomic_DNA"/>
</dbReference>
<dbReference type="SUPFAM" id="SSF46689">
    <property type="entry name" value="Homeodomain-like"/>
    <property type="match status" value="1"/>
</dbReference>
<proteinExistence type="predicted"/>
<gene>
    <name evidence="4" type="ORF">EJN90_00525</name>
</gene>
<dbReference type="RefSeq" id="WP_126108371.1">
    <property type="nucleotide sequence ID" value="NZ_CP034465.1"/>
</dbReference>
<evidence type="ECO:0000256" key="1">
    <source>
        <dbReference type="ARBA" id="ARBA00023125"/>
    </source>
</evidence>
<dbReference type="KEGG" id="jeh:EJN90_00525"/>
<dbReference type="Proteomes" id="UP000273326">
    <property type="component" value="Chromosome"/>
</dbReference>
<keyword evidence="5" id="KW-1185">Reference proteome</keyword>
<protein>
    <submittedName>
        <fullName evidence="4">TetR/AcrR family transcriptional regulator</fullName>
    </submittedName>
</protein>
<dbReference type="Pfam" id="PF17924">
    <property type="entry name" value="TetR_C_19"/>
    <property type="match status" value="1"/>
</dbReference>
<keyword evidence="1 2" id="KW-0238">DNA-binding</keyword>
<evidence type="ECO:0000313" key="5">
    <source>
        <dbReference type="Proteomes" id="UP000273326"/>
    </source>
</evidence>